<evidence type="ECO:0000256" key="1">
    <source>
        <dbReference type="SAM" id="Phobius"/>
    </source>
</evidence>
<name>A0A844GUA8_9CHRO</name>
<reference evidence="2 3" key="1">
    <citation type="submission" date="2019-11" db="EMBL/GenBank/DDBJ databases">
        <title>Isolation of a new High Light Tolerant Cyanobacteria.</title>
        <authorList>
            <person name="Dobson Z."/>
            <person name="Vaughn N."/>
            <person name="Vaughn M."/>
            <person name="Fromme P."/>
            <person name="Mazor Y."/>
        </authorList>
    </citation>
    <scope>NUCLEOTIDE SEQUENCE [LARGE SCALE GENOMIC DNA]</scope>
    <source>
        <strain evidence="2 3">0216</strain>
    </source>
</reference>
<protein>
    <submittedName>
        <fullName evidence="2">Uncharacterized protein</fullName>
    </submittedName>
</protein>
<evidence type="ECO:0000313" key="3">
    <source>
        <dbReference type="Proteomes" id="UP000437131"/>
    </source>
</evidence>
<keyword evidence="1" id="KW-0472">Membrane</keyword>
<proteinExistence type="predicted"/>
<keyword evidence="1" id="KW-0812">Transmembrane</keyword>
<dbReference type="RefSeq" id="WP_015218150.1">
    <property type="nucleotide sequence ID" value="NZ_WMIA01000001.1"/>
</dbReference>
<evidence type="ECO:0000313" key="2">
    <source>
        <dbReference type="EMBL" id="MTF37656.1"/>
    </source>
</evidence>
<organism evidence="2 3">
    <name type="scientific">Cyanobacterium aponinum 0216</name>
    <dbReference type="NCBI Taxonomy" id="2676140"/>
    <lineage>
        <taxon>Bacteria</taxon>
        <taxon>Bacillati</taxon>
        <taxon>Cyanobacteriota</taxon>
        <taxon>Cyanophyceae</taxon>
        <taxon>Oscillatoriophycideae</taxon>
        <taxon>Chroococcales</taxon>
        <taxon>Geminocystaceae</taxon>
        <taxon>Cyanobacterium</taxon>
    </lineage>
</organism>
<accession>A0A844GUA8</accession>
<dbReference type="Proteomes" id="UP000437131">
    <property type="component" value="Unassembled WGS sequence"/>
</dbReference>
<gene>
    <name evidence="2" type="ORF">GGC33_01745</name>
</gene>
<dbReference type="EMBL" id="WMIA01000001">
    <property type="protein sequence ID" value="MTF37656.1"/>
    <property type="molecule type" value="Genomic_DNA"/>
</dbReference>
<comment type="caution">
    <text evidence="2">The sequence shown here is derived from an EMBL/GenBank/DDBJ whole genome shotgun (WGS) entry which is preliminary data.</text>
</comment>
<sequence>MTELPIYDLVINNGLFAQMVEDPDILGQMSDAWKNFVESGQIWALLIGVFFGYIFASFTRF</sequence>
<feature type="transmembrane region" description="Helical" evidence="1">
    <location>
        <begin position="40"/>
        <end position="58"/>
    </location>
</feature>
<dbReference type="AlphaFoldDB" id="A0A844GUA8"/>
<keyword evidence="1" id="KW-1133">Transmembrane helix</keyword>